<keyword evidence="1 8" id="KW-0808">Transferase</keyword>
<feature type="domain" description="GHMP kinase C-terminal" evidence="7">
    <location>
        <begin position="238"/>
        <end position="308"/>
    </location>
</feature>
<dbReference type="EC" id="2.7.1.168" evidence="8"/>
<evidence type="ECO:0000256" key="4">
    <source>
        <dbReference type="ARBA" id="ARBA00022840"/>
    </source>
</evidence>
<evidence type="ECO:0000259" key="6">
    <source>
        <dbReference type="Pfam" id="PF00288"/>
    </source>
</evidence>
<organism evidence="8">
    <name type="scientific">uncultured marine thaumarchaeote KM3_70_D07</name>
    <dbReference type="NCBI Taxonomy" id="1456252"/>
    <lineage>
        <taxon>Archaea</taxon>
        <taxon>Nitrososphaerota</taxon>
        <taxon>environmental samples</taxon>
    </lineage>
</organism>
<evidence type="ECO:0000256" key="1">
    <source>
        <dbReference type="ARBA" id="ARBA00022679"/>
    </source>
</evidence>
<gene>
    <name evidence="8" type="primary">hddA</name>
</gene>
<feature type="domain" description="GHMP kinase N-terminal" evidence="6">
    <location>
        <begin position="75"/>
        <end position="157"/>
    </location>
</feature>
<dbReference type="GO" id="GO:0050201">
    <property type="term" value="F:fucokinase activity"/>
    <property type="evidence" value="ECO:0007669"/>
    <property type="project" value="TreeGrafter"/>
</dbReference>
<evidence type="ECO:0000259" key="7">
    <source>
        <dbReference type="Pfam" id="PF08544"/>
    </source>
</evidence>
<dbReference type="InterPro" id="IPR001174">
    <property type="entry name" value="HddA/FKP"/>
</dbReference>
<dbReference type="PRINTS" id="PR00960">
    <property type="entry name" value="LMBPPROTEIN"/>
</dbReference>
<dbReference type="InterPro" id="IPR020568">
    <property type="entry name" value="Ribosomal_Su5_D2-typ_SF"/>
</dbReference>
<dbReference type="SUPFAM" id="SSF55060">
    <property type="entry name" value="GHMP Kinase, C-terminal domain"/>
    <property type="match status" value="1"/>
</dbReference>
<dbReference type="GO" id="GO:0042352">
    <property type="term" value="P:GDP-L-fucose salvage"/>
    <property type="evidence" value="ECO:0007669"/>
    <property type="project" value="TreeGrafter"/>
</dbReference>
<dbReference type="InterPro" id="IPR006204">
    <property type="entry name" value="GHMP_kinase_N_dom"/>
</dbReference>
<comment type="similarity">
    <text evidence="5">Belongs to the GHMP kinase family.</text>
</comment>
<dbReference type="InterPro" id="IPR014606">
    <property type="entry name" value="Heptose_7-P_kinase"/>
</dbReference>
<accession>A0A075HHP5</accession>
<dbReference type="Pfam" id="PF00288">
    <property type="entry name" value="GHMP_kinases_N"/>
    <property type="match status" value="1"/>
</dbReference>
<dbReference type="InterPro" id="IPR052203">
    <property type="entry name" value="GHMP_Kinase-Related"/>
</dbReference>
<dbReference type="GO" id="GO:0005524">
    <property type="term" value="F:ATP binding"/>
    <property type="evidence" value="ECO:0007669"/>
    <property type="project" value="UniProtKB-KW"/>
</dbReference>
<proteinExistence type="inferred from homology"/>
<dbReference type="InterPro" id="IPR036554">
    <property type="entry name" value="GHMP_kinase_C_sf"/>
</dbReference>
<dbReference type="SUPFAM" id="SSF54211">
    <property type="entry name" value="Ribosomal protein S5 domain 2-like"/>
    <property type="match status" value="1"/>
</dbReference>
<dbReference type="PANTHER" id="PTHR32463:SF0">
    <property type="entry name" value="L-FUCOSE KINASE"/>
    <property type="match status" value="1"/>
</dbReference>
<sequence length="334" mass="37250">MIISRTPFRVSLFGGGSDYPKWYRQHGGAVLGFAIDKYCYISVRPLPQFFEHRHRIVYSEVECVNDIADIQHPAVRAVLQDQKVDIGLEIHYDGDLPARSGLGSSSSFTVGMLNALYALRGAIIDKQKLAQEAIRIEQRVIAEAVGSQDQVWAAFGGINRIDFPIAGDFQVRPLVMPWERRQQLLDHLLLFFTGFSRFASEIAQNQIDNFDQRQQHLKTITSLVDEAMNVVHSDSRPLREIGELLNQSWQLKRDLADNVTTLKIDEIYGAALDAGAIGGKLLGAGGGGFVLLFVEPDKQAAVKERLKDLVRVDFSIDDVGSKIVLYEPGGLENR</sequence>
<evidence type="ECO:0000256" key="5">
    <source>
        <dbReference type="ARBA" id="ARBA00038121"/>
    </source>
</evidence>
<dbReference type="Pfam" id="PF08544">
    <property type="entry name" value="GHMP_kinases_C"/>
    <property type="match status" value="1"/>
</dbReference>
<name>A0A075HHP5_9ARCH</name>
<keyword evidence="3 8" id="KW-0418">Kinase</keyword>
<reference evidence="8" key="1">
    <citation type="journal article" date="2014" name="Genome Biol. Evol.">
        <title>Pangenome evidence for extensive interdomain horizontal transfer affecting lineage core and shell genes in uncultured planktonic thaumarchaeota and euryarchaeota.</title>
        <authorList>
            <person name="Deschamps P."/>
            <person name="Zivanovic Y."/>
            <person name="Moreira D."/>
            <person name="Rodriguez-Valera F."/>
            <person name="Lopez-Garcia P."/>
        </authorList>
    </citation>
    <scope>NUCLEOTIDE SEQUENCE</scope>
</reference>
<evidence type="ECO:0000256" key="2">
    <source>
        <dbReference type="ARBA" id="ARBA00022741"/>
    </source>
</evidence>
<keyword evidence="4" id="KW-0067">ATP-binding</keyword>
<dbReference type="EMBL" id="KF901029">
    <property type="protein sequence ID" value="AIF15469.1"/>
    <property type="molecule type" value="Genomic_DNA"/>
</dbReference>
<protein>
    <submittedName>
        <fullName evidence="8">Kinase (HddA)</fullName>
        <ecNumber evidence="8">2.7.1.168</ecNumber>
    </submittedName>
</protein>
<dbReference type="Gene3D" id="3.30.230.120">
    <property type="match status" value="1"/>
</dbReference>
<dbReference type="AlphaFoldDB" id="A0A075HHP5"/>
<evidence type="ECO:0000313" key="8">
    <source>
        <dbReference type="EMBL" id="AIF15469.1"/>
    </source>
</evidence>
<dbReference type="PANTHER" id="PTHR32463">
    <property type="entry name" value="L-FUCOSE KINASE"/>
    <property type="match status" value="1"/>
</dbReference>
<dbReference type="PIRSF" id="PIRSF036406">
    <property type="entry name" value="Hept_kin"/>
    <property type="match status" value="1"/>
</dbReference>
<keyword evidence="2" id="KW-0547">Nucleotide-binding</keyword>
<dbReference type="InterPro" id="IPR013750">
    <property type="entry name" value="GHMP_kinase_C_dom"/>
</dbReference>
<evidence type="ECO:0000256" key="3">
    <source>
        <dbReference type="ARBA" id="ARBA00022777"/>
    </source>
</evidence>